<evidence type="ECO:0000256" key="1">
    <source>
        <dbReference type="SAM" id="Phobius"/>
    </source>
</evidence>
<reference evidence="3" key="1">
    <citation type="journal article" date="2009" name="Nature">
        <title>Genome sequence and analysis of the Irish potato famine pathogen Phytophthora infestans.</title>
        <authorList>
            <consortium name="The Broad Institute Genome Sequencing Platform"/>
            <person name="Haas B.J."/>
            <person name="Kamoun S."/>
            <person name="Zody M.C."/>
            <person name="Jiang R.H."/>
            <person name="Handsaker R.E."/>
            <person name="Cano L.M."/>
            <person name="Grabherr M."/>
            <person name="Kodira C.D."/>
            <person name="Raffaele S."/>
            <person name="Torto-Alalibo T."/>
            <person name="Bozkurt T.O."/>
            <person name="Ah-Fong A.M."/>
            <person name="Alvarado L."/>
            <person name="Anderson V.L."/>
            <person name="Armstrong M.R."/>
            <person name="Avrova A."/>
            <person name="Baxter L."/>
            <person name="Beynon J."/>
            <person name="Boevink P.C."/>
            <person name="Bollmann S.R."/>
            <person name="Bos J.I."/>
            <person name="Bulone V."/>
            <person name="Cai G."/>
            <person name="Cakir C."/>
            <person name="Carrington J.C."/>
            <person name="Chawner M."/>
            <person name="Conti L."/>
            <person name="Costanzo S."/>
            <person name="Ewan R."/>
            <person name="Fahlgren N."/>
            <person name="Fischbach M.A."/>
            <person name="Fugelstad J."/>
            <person name="Gilroy E.M."/>
            <person name="Gnerre S."/>
            <person name="Green P.J."/>
            <person name="Grenville-Briggs L.J."/>
            <person name="Griffith J."/>
            <person name="Grunwald N.J."/>
            <person name="Horn K."/>
            <person name="Horner N.R."/>
            <person name="Hu C.H."/>
            <person name="Huitema E."/>
            <person name="Jeong D.H."/>
            <person name="Jones A.M."/>
            <person name="Jones J.D."/>
            <person name="Jones R.W."/>
            <person name="Karlsson E.K."/>
            <person name="Kunjeti S.G."/>
            <person name="Lamour K."/>
            <person name="Liu Z."/>
            <person name="Ma L."/>
            <person name="Maclean D."/>
            <person name="Chibucos M.C."/>
            <person name="McDonald H."/>
            <person name="McWalters J."/>
            <person name="Meijer H.J."/>
            <person name="Morgan W."/>
            <person name="Morris P.F."/>
            <person name="Munro C.A."/>
            <person name="O'Neill K."/>
            <person name="Ospina-Giraldo M."/>
            <person name="Pinzon A."/>
            <person name="Pritchard L."/>
            <person name="Ramsahoye B."/>
            <person name="Ren Q."/>
            <person name="Restrepo S."/>
            <person name="Roy S."/>
            <person name="Sadanandom A."/>
            <person name="Savidor A."/>
            <person name="Schornack S."/>
            <person name="Schwartz D.C."/>
            <person name="Schumann U.D."/>
            <person name="Schwessinger B."/>
            <person name="Seyer L."/>
            <person name="Sharpe T."/>
            <person name="Silvar C."/>
            <person name="Song J."/>
            <person name="Studholme D.J."/>
            <person name="Sykes S."/>
            <person name="Thines M."/>
            <person name="van de Vondervoort P.J."/>
            <person name="Phuntumart V."/>
            <person name="Wawra S."/>
            <person name="Weide R."/>
            <person name="Win J."/>
            <person name="Young C."/>
            <person name="Zhou S."/>
            <person name="Fry W."/>
            <person name="Meyers B.C."/>
            <person name="van West P."/>
            <person name="Ristaino J."/>
            <person name="Govers F."/>
            <person name="Birch P.R."/>
            <person name="Whisson S.C."/>
            <person name="Judelson H.S."/>
            <person name="Nusbaum C."/>
        </authorList>
    </citation>
    <scope>NUCLEOTIDE SEQUENCE [LARGE SCALE GENOMIC DNA]</scope>
    <source>
        <strain evidence="3">T30-4</strain>
    </source>
</reference>
<keyword evidence="3" id="KW-1185">Reference proteome</keyword>
<dbReference type="GeneID" id="9467173"/>
<keyword evidence="1" id="KW-0472">Membrane</keyword>
<dbReference type="EMBL" id="DS028212">
    <property type="protein sequence ID" value="EEY70230.1"/>
    <property type="molecule type" value="Genomic_DNA"/>
</dbReference>
<dbReference type="InParanoid" id="D0P060"/>
<dbReference type="KEGG" id="pif:PITG_19518"/>
<name>D0P060_PHYIT</name>
<evidence type="ECO:0000313" key="2">
    <source>
        <dbReference type="EMBL" id="EEY70230.1"/>
    </source>
</evidence>
<organism evidence="2 3">
    <name type="scientific">Phytophthora infestans (strain T30-4)</name>
    <name type="common">Potato late blight agent</name>
    <dbReference type="NCBI Taxonomy" id="403677"/>
    <lineage>
        <taxon>Eukaryota</taxon>
        <taxon>Sar</taxon>
        <taxon>Stramenopiles</taxon>
        <taxon>Oomycota</taxon>
        <taxon>Peronosporomycetes</taxon>
        <taxon>Peronosporales</taxon>
        <taxon>Peronosporaceae</taxon>
        <taxon>Phytophthora</taxon>
    </lineage>
</organism>
<dbReference type="VEuPathDB" id="FungiDB:PITG_19518"/>
<accession>D0P060</accession>
<gene>
    <name evidence="2" type="ORF">PITG_19518</name>
</gene>
<dbReference type="Proteomes" id="UP000006643">
    <property type="component" value="Unassembled WGS sequence"/>
</dbReference>
<feature type="transmembrane region" description="Helical" evidence="1">
    <location>
        <begin position="12"/>
        <end position="32"/>
    </location>
</feature>
<keyword evidence="1" id="KW-1133">Transmembrane helix</keyword>
<sequence length="268" mass="29237">MTVEAIRKVPFNSFMLFPVVFLLVCAGAGFVLSTASNQSFVSNEALNCAVGVKPNRRLRMQTWSANDKEYGRPEERVNVKVPGVEKLKGLIKSGTANLEKIASRAKTRLASNNKKAAELSAGEAESKRIASALAYSVPNNNPQKAAEDIVSKRSIGAMESSALSVDNINNHKAREDIVAKLGVEAVEAKRTDSALTRPVTNIIVHRRPELSDEAFMSELTAKYGDEALTKLLVEAQNPKASKVATMVNLSSWIRGLVKRKRRENSTNI</sequence>
<evidence type="ECO:0000313" key="3">
    <source>
        <dbReference type="Proteomes" id="UP000006643"/>
    </source>
</evidence>
<feature type="non-terminal residue" evidence="2">
    <location>
        <position position="268"/>
    </location>
</feature>
<proteinExistence type="predicted"/>
<dbReference type="AlphaFoldDB" id="D0P060"/>
<keyword evidence="1" id="KW-0812">Transmembrane</keyword>
<protein>
    <submittedName>
        <fullName evidence="2">Secreted RxLR effector peptide protein, putative</fullName>
    </submittedName>
</protein>
<dbReference type="HOGENOM" id="CLU_1040001_0_0_1"/>
<dbReference type="RefSeq" id="XP_002996989.1">
    <property type="nucleotide sequence ID" value="XM_002996943.2"/>
</dbReference>